<dbReference type="InterPro" id="IPR025921">
    <property type="entry name" value="HmuY"/>
</dbReference>
<evidence type="ECO:0000313" key="2">
    <source>
        <dbReference type="EMBL" id="QCK17133.1"/>
    </source>
</evidence>
<evidence type="ECO:0000256" key="1">
    <source>
        <dbReference type="SAM" id="SignalP"/>
    </source>
</evidence>
<dbReference type="KEGG" id="fpf:DCC35_18335"/>
<evidence type="ECO:0000313" key="3">
    <source>
        <dbReference type="Proteomes" id="UP000298616"/>
    </source>
</evidence>
<protein>
    <recommendedName>
        <fullName evidence="4">HmuY protein</fullName>
    </recommendedName>
</protein>
<dbReference type="RefSeq" id="WP_137092139.1">
    <property type="nucleotide sequence ID" value="NZ_CP028923.1"/>
</dbReference>
<gene>
    <name evidence="2" type="ORF">DCC35_18335</name>
</gene>
<dbReference type="Proteomes" id="UP000298616">
    <property type="component" value="Chromosome"/>
</dbReference>
<dbReference type="PROSITE" id="PS51257">
    <property type="entry name" value="PROKAR_LIPOPROTEIN"/>
    <property type="match status" value="1"/>
</dbReference>
<dbReference type="Pfam" id="PF14064">
    <property type="entry name" value="HmuY"/>
    <property type="match status" value="1"/>
</dbReference>
<dbReference type="EMBL" id="CP028923">
    <property type="protein sequence ID" value="QCK17133.1"/>
    <property type="molecule type" value="Genomic_DNA"/>
</dbReference>
<reference evidence="2 3" key="1">
    <citation type="submission" date="2018-04" db="EMBL/GenBank/DDBJ databases">
        <title>Complete genome uncultured novel isolate.</title>
        <authorList>
            <person name="Merlino G."/>
        </authorList>
    </citation>
    <scope>NUCLEOTIDE SEQUENCE [LARGE SCALE GENOMIC DNA]</scope>
    <source>
        <strain evidence="3">R1DC9</strain>
    </source>
</reference>
<name>A0A4D7JQX1_9BACT</name>
<keyword evidence="1" id="KW-0732">Signal</keyword>
<dbReference type="OrthoDB" id="5510929at2"/>
<organism evidence="2 3">
    <name type="scientific">Mangrovivirga cuniculi</name>
    <dbReference type="NCBI Taxonomy" id="2715131"/>
    <lineage>
        <taxon>Bacteria</taxon>
        <taxon>Pseudomonadati</taxon>
        <taxon>Bacteroidota</taxon>
        <taxon>Cytophagia</taxon>
        <taxon>Cytophagales</taxon>
        <taxon>Mangrovivirgaceae</taxon>
        <taxon>Mangrovivirga</taxon>
    </lineage>
</organism>
<accession>A0A4D7JQX1</accession>
<feature type="chain" id="PRO_5020688690" description="HmuY protein" evidence="1">
    <location>
        <begin position="26"/>
        <end position="205"/>
    </location>
</feature>
<evidence type="ECO:0008006" key="4">
    <source>
        <dbReference type="Google" id="ProtNLM"/>
    </source>
</evidence>
<feature type="signal peptide" evidence="1">
    <location>
        <begin position="1"/>
        <end position="25"/>
    </location>
</feature>
<dbReference type="AlphaFoldDB" id="A0A4D7JQX1"/>
<sequence>MINFRLFSFAVVVQLLIFSCTDDQAPETEAVQSETIANLHAPQTSDYTTNPPTISGDFVKFDFSSGAVTTHQTDWDIAFRGTTILVNGGSSTGLSSEPERIGNAAAYIMEGTFSEVNNIDELKFSQDGENGLAIPTGSGNGWYNYNPANNIVSAIPGRVLVFRTADNNYAKVEILSYYKDSDTSSDSQHYTFNYTYQPDSEKESF</sequence>
<proteinExistence type="predicted"/>
<dbReference type="CDD" id="cd12105">
    <property type="entry name" value="HmuY"/>
    <property type="match status" value="1"/>
</dbReference>
<keyword evidence="3" id="KW-1185">Reference proteome</keyword>